<sequence>MNSIERANFARAVPLDDLSLPPKPRRPSTSPNMVLAIVCVGICLANLDLFIVNVALPSIGQDFKDASLDDMSWVLNGYAIAYAALLVFFGRLAERHRRNLSFLLGVGLFTVASAACAAADNVGMLTAFRIVQAAGAALMTPTSLGLLLAVFAPEKRGGAVRTWTAIGGLAAALGPVVGGMLVAVNWRWIFFVNVPIGLAAMVIGWWKLPEIEGHDAPRPKFFDAVLVTGGIGALVFAIVKVSDWGLRTPAIGYSFAAAAILLGLFVWRCLRLENPFVDPALFRIRPFTGAALVMAPYSGAFGAMLLSVALWEQTAWGWSALQTGLAIAPGPLMVPITSLLFAGRLIARFGAAPVVTAGIVVFAAGLVAWATLIGPEPHPAFVIMGMIPTGIGVGLTFPTLMGVSAAGLPPSSFATGSGVINMIRQASLAIGVAIFVAIVGSPSSLPERLVAFQRGWWVMVAIVALGLVPTFVYLRQKPKVP</sequence>
<organism evidence="7 8">
    <name type="scientific">Bradyrhizobium betae</name>
    <dbReference type="NCBI Taxonomy" id="244734"/>
    <lineage>
        <taxon>Bacteria</taxon>
        <taxon>Pseudomonadati</taxon>
        <taxon>Pseudomonadota</taxon>
        <taxon>Alphaproteobacteria</taxon>
        <taxon>Hyphomicrobiales</taxon>
        <taxon>Nitrobacteraceae</taxon>
        <taxon>Bradyrhizobium</taxon>
    </lineage>
</organism>
<evidence type="ECO:0000256" key="5">
    <source>
        <dbReference type="SAM" id="Phobius"/>
    </source>
</evidence>
<feature type="domain" description="Major facilitator superfamily (MFS) profile" evidence="6">
    <location>
        <begin position="34"/>
        <end position="478"/>
    </location>
</feature>
<feature type="transmembrane region" description="Helical" evidence="5">
    <location>
        <begin position="163"/>
        <end position="182"/>
    </location>
</feature>
<dbReference type="GO" id="GO:0022857">
    <property type="term" value="F:transmembrane transporter activity"/>
    <property type="evidence" value="ECO:0007669"/>
    <property type="project" value="InterPro"/>
</dbReference>
<accession>A0A4Q1UU77</accession>
<dbReference type="PANTHER" id="PTHR42718:SF48">
    <property type="entry name" value="CONSERVED TWO-DOMAIN MEMBRANE PROTEIN-RELATED"/>
    <property type="match status" value="1"/>
</dbReference>
<dbReference type="SUPFAM" id="SSF103473">
    <property type="entry name" value="MFS general substrate transporter"/>
    <property type="match status" value="1"/>
</dbReference>
<feature type="transmembrane region" description="Helical" evidence="5">
    <location>
        <begin position="33"/>
        <end position="59"/>
    </location>
</feature>
<dbReference type="EMBL" id="MZXW01000041">
    <property type="protein sequence ID" value="RXT39217.1"/>
    <property type="molecule type" value="Genomic_DNA"/>
</dbReference>
<evidence type="ECO:0000256" key="4">
    <source>
        <dbReference type="ARBA" id="ARBA00023136"/>
    </source>
</evidence>
<feature type="transmembrane region" description="Helical" evidence="5">
    <location>
        <begin position="130"/>
        <end position="151"/>
    </location>
</feature>
<dbReference type="InterPro" id="IPR036259">
    <property type="entry name" value="MFS_trans_sf"/>
</dbReference>
<dbReference type="PANTHER" id="PTHR42718">
    <property type="entry name" value="MAJOR FACILITATOR SUPERFAMILY MULTIDRUG TRANSPORTER MFSC"/>
    <property type="match status" value="1"/>
</dbReference>
<proteinExistence type="predicted"/>
<evidence type="ECO:0000256" key="1">
    <source>
        <dbReference type="ARBA" id="ARBA00004141"/>
    </source>
</evidence>
<name>A0A4Q1UU77_9BRAD</name>
<protein>
    <submittedName>
        <fullName evidence="7">MFS transporter</fullName>
    </submittedName>
</protein>
<feature type="transmembrane region" description="Helical" evidence="5">
    <location>
        <begin position="380"/>
        <end position="405"/>
    </location>
</feature>
<feature type="transmembrane region" description="Helical" evidence="5">
    <location>
        <begin position="354"/>
        <end position="374"/>
    </location>
</feature>
<feature type="transmembrane region" description="Helical" evidence="5">
    <location>
        <begin position="251"/>
        <end position="270"/>
    </location>
</feature>
<dbReference type="InterPro" id="IPR020846">
    <property type="entry name" value="MFS_dom"/>
</dbReference>
<keyword evidence="2 5" id="KW-0812">Transmembrane</keyword>
<dbReference type="GO" id="GO:0016020">
    <property type="term" value="C:membrane"/>
    <property type="evidence" value="ECO:0007669"/>
    <property type="project" value="UniProtKB-SubCell"/>
</dbReference>
<comment type="caution">
    <text evidence="7">The sequence shown here is derived from an EMBL/GenBank/DDBJ whole genome shotgun (WGS) entry which is preliminary data.</text>
</comment>
<feature type="transmembrane region" description="Helical" evidence="5">
    <location>
        <begin position="426"/>
        <end position="444"/>
    </location>
</feature>
<dbReference type="RefSeq" id="WP_206736201.1">
    <property type="nucleotide sequence ID" value="NZ_MZXW01000041.1"/>
</dbReference>
<feature type="transmembrane region" description="Helical" evidence="5">
    <location>
        <begin position="102"/>
        <end position="124"/>
    </location>
</feature>
<feature type="transmembrane region" description="Helical" evidence="5">
    <location>
        <begin position="323"/>
        <end position="342"/>
    </location>
</feature>
<keyword evidence="3 5" id="KW-1133">Transmembrane helix</keyword>
<evidence type="ECO:0000313" key="7">
    <source>
        <dbReference type="EMBL" id="RXT39217.1"/>
    </source>
</evidence>
<dbReference type="Proteomes" id="UP000290819">
    <property type="component" value="Unassembled WGS sequence"/>
</dbReference>
<feature type="transmembrane region" description="Helical" evidence="5">
    <location>
        <begin position="188"/>
        <end position="208"/>
    </location>
</feature>
<feature type="transmembrane region" description="Helical" evidence="5">
    <location>
        <begin position="71"/>
        <end position="90"/>
    </location>
</feature>
<evidence type="ECO:0000256" key="3">
    <source>
        <dbReference type="ARBA" id="ARBA00022989"/>
    </source>
</evidence>
<dbReference type="PROSITE" id="PS50850">
    <property type="entry name" value="MFS"/>
    <property type="match status" value="1"/>
</dbReference>
<evidence type="ECO:0000256" key="2">
    <source>
        <dbReference type="ARBA" id="ARBA00022692"/>
    </source>
</evidence>
<comment type="subcellular location">
    <subcellularLocation>
        <location evidence="1">Membrane</location>
        <topology evidence="1">Multi-pass membrane protein</topology>
    </subcellularLocation>
</comment>
<dbReference type="Gene3D" id="1.20.1250.20">
    <property type="entry name" value="MFS general substrate transporter like domains"/>
    <property type="match status" value="1"/>
</dbReference>
<dbReference type="Gene3D" id="1.20.1720.10">
    <property type="entry name" value="Multidrug resistance protein D"/>
    <property type="match status" value="1"/>
</dbReference>
<feature type="transmembrane region" description="Helical" evidence="5">
    <location>
        <begin position="456"/>
        <end position="474"/>
    </location>
</feature>
<gene>
    <name evidence="7" type="ORF">B5V03_29145</name>
</gene>
<dbReference type="CDD" id="cd17321">
    <property type="entry name" value="MFS_MMR_MDR_like"/>
    <property type="match status" value="1"/>
</dbReference>
<feature type="transmembrane region" description="Helical" evidence="5">
    <location>
        <begin position="220"/>
        <end position="239"/>
    </location>
</feature>
<dbReference type="InterPro" id="IPR011701">
    <property type="entry name" value="MFS"/>
</dbReference>
<dbReference type="Pfam" id="PF07690">
    <property type="entry name" value="MFS_1"/>
    <property type="match status" value="1"/>
</dbReference>
<reference evidence="7 8" key="1">
    <citation type="submission" date="2017-03" db="EMBL/GenBank/DDBJ databases">
        <authorList>
            <person name="Safronova V.I."/>
            <person name="Sazanova A.L."/>
            <person name="Chirak E.R."/>
        </authorList>
    </citation>
    <scope>NUCLEOTIDE SEQUENCE [LARGE SCALE GENOMIC DNA]</scope>
    <source>
        <strain evidence="7 8">Opo-243</strain>
    </source>
</reference>
<keyword evidence="4 5" id="KW-0472">Membrane</keyword>
<evidence type="ECO:0000313" key="8">
    <source>
        <dbReference type="Proteomes" id="UP000290819"/>
    </source>
</evidence>
<dbReference type="AlphaFoldDB" id="A0A4Q1UU77"/>
<evidence type="ECO:0000259" key="6">
    <source>
        <dbReference type="PROSITE" id="PS50850"/>
    </source>
</evidence>
<feature type="transmembrane region" description="Helical" evidence="5">
    <location>
        <begin position="291"/>
        <end position="311"/>
    </location>
</feature>
<keyword evidence="8" id="KW-1185">Reference proteome</keyword>